<dbReference type="RefSeq" id="WP_046584341.1">
    <property type="nucleotide sequence ID" value="NZ_LAVA02000016.1"/>
</dbReference>
<dbReference type="InterPro" id="IPR029058">
    <property type="entry name" value="AB_hydrolase_fold"/>
</dbReference>
<evidence type="ECO:0000313" key="2">
    <source>
        <dbReference type="EMBL" id="OIJ68336.1"/>
    </source>
</evidence>
<accession>A0A1J4P163</accession>
<organism evidence="2 3">
    <name type="scientific">Streptomyces mangrovisoli</name>
    <dbReference type="NCBI Taxonomy" id="1428628"/>
    <lineage>
        <taxon>Bacteria</taxon>
        <taxon>Bacillati</taxon>
        <taxon>Actinomycetota</taxon>
        <taxon>Actinomycetes</taxon>
        <taxon>Kitasatosporales</taxon>
        <taxon>Streptomycetaceae</taxon>
        <taxon>Streptomyces</taxon>
    </lineage>
</organism>
<evidence type="ECO:0000313" key="3">
    <source>
        <dbReference type="Proteomes" id="UP000034196"/>
    </source>
</evidence>
<dbReference type="STRING" id="1428628.WN71_007900"/>
<dbReference type="SUPFAM" id="SSF53474">
    <property type="entry name" value="alpha/beta-Hydrolases"/>
    <property type="match status" value="1"/>
</dbReference>
<dbReference type="AlphaFoldDB" id="A0A1J4P163"/>
<dbReference type="Proteomes" id="UP000034196">
    <property type="component" value="Unassembled WGS sequence"/>
</dbReference>
<dbReference type="Gene3D" id="3.40.50.1820">
    <property type="entry name" value="alpha/beta hydrolase"/>
    <property type="match status" value="1"/>
</dbReference>
<gene>
    <name evidence="2" type="ORF">WN71_007900</name>
</gene>
<feature type="domain" description="AB hydrolase-1" evidence="1">
    <location>
        <begin position="30"/>
        <end position="255"/>
    </location>
</feature>
<dbReference type="GO" id="GO:0016787">
    <property type="term" value="F:hydrolase activity"/>
    <property type="evidence" value="ECO:0007669"/>
    <property type="project" value="UniProtKB-KW"/>
</dbReference>
<dbReference type="OrthoDB" id="27092at2"/>
<comment type="caution">
    <text evidence="2">The sequence shown here is derived from an EMBL/GenBank/DDBJ whole genome shotgun (WGS) entry which is preliminary data.</text>
</comment>
<keyword evidence="2" id="KW-0378">Hydrolase</keyword>
<dbReference type="InterPro" id="IPR000073">
    <property type="entry name" value="AB_hydrolase_1"/>
</dbReference>
<protein>
    <submittedName>
        <fullName evidence="2">Alpha/beta hydrolase</fullName>
    </submittedName>
</protein>
<proteinExistence type="predicted"/>
<reference evidence="2" key="1">
    <citation type="submission" date="2016-10" db="EMBL/GenBank/DDBJ databases">
        <title>Genome sequence of Streptomyces mangrovisoli MUSC 149.</title>
        <authorList>
            <person name="Lee L.-H."/>
            <person name="Ser H.-L."/>
        </authorList>
    </citation>
    <scope>NUCLEOTIDE SEQUENCE [LARGE SCALE GENOMIC DNA]</scope>
    <source>
        <strain evidence="2">MUSC 149</strain>
    </source>
</reference>
<name>A0A1J4P163_9ACTN</name>
<evidence type="ECO:0000259" key="1">
    <source>
        <dbReference type="Pfam" id="PF12697"/>
    </source>
</evidence>
<dbReference type="EMBL" id="LAVA02000016">
    <property type="protein sequence ID" value="OIJ68336.1"/>
    <property type="molecule type" value="Genomic_DNA"/>
</dbReference>
<keyword evidence="3" id="KW-1185">Reference proteome</keyword>
<sequence>MERTIQKKVPVGGGSWVTVDVYGEVDAPSLVVVPGVMSDAHTWGRVAEAVDAWPSVVVVNRRGRTASGPLTNSYSLRTEVEDLGVVLDEFDHASALFGWSYGGLIALLTANDRPIPQVIAYEPVTRPFGRHALPDLKVAAETADWDRCVEIVNRQISGFSAAHVEALRADRQSWAVLCRLSGPLYAELGALNAMMPPDVLARQADRVDLIIGQCNRGTAPYGDSFDNVRQHVARAGVHELPGQGHLAHLQAPAELGHLLSSLAAI</sequence>
<dbReference type="Pfam" id="PF12697">
    <property type="entry name" value="Abhydrolase_6"/>
    <property type="match status" value="1"/>
</dbReference>